<dbReference type="STRING" id="760142.Hipma_0316"/>
<dbReference type="InterPro" id="IPR032828">
    <property type="entry name" value="PolyA_RNA-bd"/>
</dbReference>
<evidence type="ECO:0000256" key="8">
    <source>
        <dbReference type="ARBA" id="ARBA00022840"/>
    </source>
</evidence>
<evidence type="ECO:0000256" key="2">
    <source>
        <dbReference type="ARBA" id="ARBA00022679"/>
    </source>
</evidence>
<dbReference type="KEGG" id="hmr:Hipma_0316"/>
<dbReference type="SUPFAM" id="SSF81301">
    <property type="entry name" value="Nucleotidyltransferase"/>
    <property type="match status" value="1"/>
</dbReference>
<comment type="cofactor">
    <cofactor evidence="1">
        <name>Mg(2+)</name>
        <dbReference type="ChEBI" id="CHEBI:18420"/>
    </cofactor>
</comment>
<dbReference type="Pfam" id="PF12627">
    <property type="entry name" value="PolyA_pol_RNAbd"/>
    <property type="match status" value="1"/>
</dbReference>
<dbReference type="HOGENOM" id="CLU_015961_6_2_7"/>
<dbReference type="InterPro" id="IPR050124">
    <property type="entry name" value="tRNA_CCA-adding_enzyme"/>
</dbReference>
<dbReference type="CDD" id="cd05398">
    <property type="entry name" value="NT_ClassII-CCAase"/>
    <property type="match status" value="1"/>
</dbReference>
<accession>F2LY28</accession>
<feature type="domain" description="Poly A polymerase head" evidence="12">
    <location>
        <begin position="24"/>
        <end position="133"/>
    </location>
</feature>
<comment type="similarity">
    <text evidence="11">Belongs to the tRNA nucleotidyltransferase/poly(A) polymerase family.</text>
</comment>
<keyword evidence="3" id="KW-0819">tRNA processing</keyword>
<reference evidence="15" key="2">
    <citation type="submission" date="2011-03" db="EMBL/GenBank/DDBJ databases">
        <title>The complete genome of Hippea maritima DSM 10411.</title>
        <authorList>
            <consortium name="US DOE Joint Genome Institute (JGI-PGF)"/>
            <person name="Lucas S."/>
            <person name="Copeland A."/>
            <person name="Lapidus A."/>
            <person name="Bruce D."/>
            <person name="Goodwin L."/>
            <person name="Pitluck S."/>
            <person name="Peters L."/>
            <person name="Kyrpides N."/>
            <person name="Mavromatis K."/>
            <person name="Pagani I."/>
            <person name="Ivanova N."/>
            <person name="Mikhailova N."/>
            <person name="Lu M."/>
            <person name="Detter J.C."/>
            <person name="Tapia R."/>
            <person name="Han C."/>
            <person name="Land M."/>
            <person name="Hauser L."/>
            <person name="Markowitz V."/>
            <person name="Cheng J.-F."/>
            <person name="Hugenholtz P."/>
            <person name="Woyke T."/>
            <person name="Wu D."/>
            <person name="Spring S."/>
            <person name="Schroeder M."/>
            <person name="Brambilla E."/>
            <person name="Klenk H.-P."/>
            <person name="Eisen J.A."/>
        </authorList>
    </citation>
    <scope>NUCLEOTIDE SEQUENCE [LARGE SCALE GENOMIC DNA]</scope>
    <source>
        <strain evidence="15">ATCC 700847 / DSM 10411 / MH2</strain>
    </source>
</reference>
<evidence type="ECO:0000259" key="13">
    <source>
        <dbReference type="Pfam" id="PF12627"/>
    </source>
</evidence>
<dbReference type="InParanoid" id="F2LY28"/>
<keyword evidence="9" id="KW-0460">Magnesium</keyword>
<keyword evidence="15" id="KW-1185">Reference proteome</keyword>
<dbReference type="InterPro" id="IPR002646">
    <property type="entry name" value="PolA_pol_head_dom"/>
</dbReference>
<keyword evidence="6" id="KW-0547">Nucleotide-binding</keyword>
<organism evidence="14 15">
    <name type="scientific">Hippea maritima (strain ATCC 700847 / DSM 10411 / MH2)</name>
    <dbReference type="NCBI Taxonomy" id="760142"/>
    <lineage>
        <taxon>Bacteria</taxon>
        <taxon>Pseudomonadati</taxon>
        <taxon>Campylobacterota</taxon>
        <taxon>Desulfurellia</taxon>
        <taxon>Desulfurellales</taxon>
        <taxon>Hippeaceae</taxon>
        <taxon>Hippea</taxon>
    </lineage>
</organism>
<keyword evidence="4 14" id="KW-0548">Nucleotidyltransferase</keyword>
<keyword evidence="2 11" id="KW-0808">Transferase</keyword>
<keyword evidence="7" id="KW-0692">RNA repair</keyword>
<evidence type="ECO:0000256" key="11">
    <source>
        <dbReference type="RuleBase" id="RU003953"/>
    </source>
</evidence>
<evidence type="ECO:0000256" key="4">
    <source>
        <dbReference type="ARBA" id="ARBA00022695"/>
    </source>
</evidence>
<dbReference type="eggNOG" id="COG0617">
    <property type="taxonomic scope" value="Bacteria"/>
</dbReference>
<evidence type="ECO:0000256" key="10">
    <source>
        <dbReference type="ARBA" id="ARBA00022884"/>
    </source>
</evidence>
<evidence type="ECO:0000313" key="15">
    <source>
        <dbReference type="Proteomes" id="UP000008139"/>
    </source>
</evidence>
<dbReference type="EMBL" id="CP002606">
    <property type="protein sequence ID" value="AEA33293.1"/>
    <property type="molecule type" value="Genomic_DNA"/>
</dbReference>
<evidence type="ECO:0000256" key="6">
    <source>
        <dbReference type="ARBA" id="ARBA00022741"/>
    </source>
</evidence>
<dbReference type="Gene3D" id="1.10.3090.10">
    <property type="entry name" value="cca-adding enzyme, domain 2"/>
    <property type="match status" value="1"/>
</dbReference>
<evidence type="ECO:0000256" key="5">
    <source>
        <dbReference type="ARBA" id="ARBA00022723"/>
    </source>
</evidence>
<dbReference type="OrthoDB" id="9805698at2"/>
<name>F2LY28_HIPMA</name>
<evidence type="ECO:0000256" key="7">
    <source>
        <dbReference type="ARBA" id="ARBA00022800"/>
    </source>
</evidence>
<dbReference type="InterPro" id="IPR043519">
    <property type="entry name" value="NT_sf"/>
</dbReference>
<dbReference type="PANTHER" id="PTHR47545">
    <property type="entry name" value="MULTIFUNCTIONAL CCA PROTEIN"/>
    <property type="match status" value="1"/>
</dbReference>
<evidence type="ECO:0000256" key="9">
    <source>
        <dbReference type="ARBA" id="ARBA00022842"/>
    </source>
</evidence>
<dbReference type="GO" id="GO:0016779">
    <property type="term" value="F:nucleotidyltransferase activity"/>
    <property type="evidence" value="ECO:0007669"/>
    <property type="project" value="UniProtKB-KW"/>
</dbReference>
<dbReference type="Proteomes" id="UP000008139">
    <property type="component" value="Chromosome"/>
</dbReference>
<dbReference type="GO" id="GO:0008033">
    <property type="term" value="P:tRNA processing"/>
    <property type="evidence" value="ECO:0007669"/>
    <property type="project" value="UniProtKB-KW"/>
</dbReference>
<dbReference type="GO" id="GO:0005524">
    <property type="term" value="F:ATP binding"/>
    <property type="evidence" value="ECO:0007669"/>
    <property type="project" value="UniProtKB-KW"/>
</dbReference>
<evidence type="ECO:0000313" key="14">
    <source>
        <dbReference type="EMBL" id="AEA33293.1"/>
    </source>
</evidence>
<dbReference type="GO" id="GO:0046872">
    <property type="term" value="F:metal ion binding"/>
    <property type="evidence" value="ECO:0007669"/>
    <property type="project" value="UniProtKB-KW"/>
</dbReference>
<dbReference type="AlphaFoldDB" id="F2LY28"/>
<proteinExistence type="inferred from homology"/>
<dbReference type="Pfam" id="PF01743">
    <property type="entry name" value="PolyA_pol"/>
    <property type="match status" value="1"/>
</dbReference>
<dbReference type="GO" id="GO:0042245">
    <property type="term" value="P:RNA repair"/>
    <property type="evidence" value="ECO:0007669"/>
    <property type="project" value="UniProtKB-KW"/>
</dbReference>
<evidence type="ECO:0000259" key="12">
    <source>
        <dbReference type="Pfam" id="PF01743"/>
    </source>
</evidence>
<gene>
    <name evidence="14" type="ordered locus">Hipma_0316</name>
</gene>
<evidence type="ECO:0000256" key="1">
    <source>
        <dbReference type="ARBA" id="ARBA00001946"/>
    </source>
</evidence>
<feature type="domain" description="tRNA nucleotidyltransferase/poly(A) polymerase RNA and SrmB- binding" evidence="13">
    <location>
        <begin position="160"/>
        <end position="218"/>
    </location>
</feature>
<keyword evidence="10 11" id="KW-0694">RNA-binding</keyword>
<evidence type="ECO:0000256" key="3">
    <source>
        <dbReference type="ARBA" id="ARBA00022694"/>
    </source>
</evidence>
<keyword evidence="8" id="KW-0067">ATP-binding</keyword>
<dbReference type="Gene3D" id="3.30.460.10">
    <property type="entry name" value="Beta Polymerase, domain 2"/>
    <property type="match status" value="1"/>
</dbReference>
<reference evidence="14 15" key="1">
    <citation type="journal article" date="2011" name="Stand. Genomic Sci.">
        <title>Complete genome sequence of the thermophilic sulfur-reducer Hippea maritima type strain (MH(2)).</title>
        <authorList>
            <person name="Huntemann M."/>
            <person name="Lu M."/>
            <person name="Nolan M."/>
            <person name="Lapidus A."/>
            <person name="Lucas S."/>
            <person name="Hammon N."/>
            <person name="Deshpande S."/>
            <person name="Cheng J.F."/>
            <person name="Tapia R."/>
            <person name="Han C."/>
            <person name="Goodwin L."/>
            <person name="Pitluck S."/>
            <person name="Liolios K."/>
            <person name="Pagani I."/>
            <person name="Ivanova N."/>
            <person name="Ovchinikova G."/>
            <person name="Pati A."/>
            <person name="Chen A."/>
            <person name="Palaniappan K."/>
            <person name="Land M."/>
            <person name="Hauser L."/>
            <person name="Jeffries C.D."/>
            <person name="Detter J.C."/>
            <person name="Brambilla E.M."/>
            <person name="Rohde M."/>
            <person name="Spring S."/>
            <person name="Goker M."/>
            <person name="Woyke T."/>
            <person name="Bristow J."/>
            <person name="Eisen J.A."/>
            <person name="Markowitz V."/>
            <person name="Hugenholtz P."/>
            <person name="Kyrpides N.C."/>
            <person name="Klenk H.P."/>
            <person name="Mavromatis K."/>
        </authorList>
    </citation>
    <scope>NUCLEOTIDE SEQUENCE [LARGE SCALE GENOMIC DNA]</scope>
    <source>
        <strain evidence="15">ATCC 700847 / DSM 10411 / MH2</strain>
    </source>
</reference>
<dbReference type="SUPFAM" id="SSF81891">
    <property type="entry name" value="Poly A polymerase C-terminal region-like"/>
    <property type="match status" value="1"/>
</dbReference>
<dbReference type="RefSeq" id="WP_013681337.1">
    <property type="nucleotide sequence ID" value="NC_015318.1"/>
</dbReference>
<protein>
    <submittedName>
        <fullName evidence="14">Polynucleotide adenylyltransferase region</fullName>
    </submittedName>
</protein>
<dbReference type="PANTHER" id="PTHR47545:SF1">
    <property type="entry name" value="MULTIFUNCTIONAL CCA PROTEIN"/>
    <property type="match status" value="1"/>
</dbReference>
<dbReference type="GO" id="GO:0003723">
    <property type="term" value="F:RNA binding"/>
    <property type="evidence" value="ECO:0007669"/>
    <property type="project" value="UniProtKB-KW"/>
</dbReference>
<keyword evidence="5" id="KW-0479">Metal-binding</keyword>
<sequence>MKHIIEDIYLTEIAAIAKKLNTEIYLVGGAIRDALLKRQTNDYDFVVFGDIEGLAKAVAHLFGCKTVKYNKKLLTYRVFCKIKTLDFSAPRGKNIQEDLKFRDFTINSIAFDLNSNTLIDPLGAKEDLRKGIIKANSPNSIKEDPLRILRGFRLAALFRFDIDPRTILLFRKHVELLNRVSKERITQELKLFFNLNETFTYLLIMDKVGIIDTLFEDLSFTNGCIQSNYHLFDVKTHSLSVYNYIEWAYNRLARILGKAHKKYLPHLTTEKERLFCSLKLAALFHDAAKPFCKVVTPEGKIQFPLHAEQSYELFEKYAKAYSFGKKIIKLTRFFIKNHIKPAYLYQAWSNSELTELQKVDFFLRYKEYGIDLLFFALADTLAKGKISASKRDVYIMFLQEMADYFYKHIQPKFKTKPLIEAKEILTLYPSLEKSKLKHILFEIKKLQIAKAINTKEEAGKLLKHLV</sequence>